<dbReference type="Proteomes" id="UP000681722">
    <property type="component" value="Unassembled WGS sequence"/>
</dbReference>
<evidence type="ECO:0000313" key="3">
    <source>
        <dbReference type="EMBL" id="CAF1222300.1"/>
    </source>
</evidence>
<sequence length="313" mass="34427">MYPQHHRHDKHNATTTASTTTARHITCPSAVWHPNATTVAGSASGASGLTTALFNGPYDFTVDSAFNVYVSDFWNYRVMKWPQGSVNGTKAGPQLGYGTGTDTQHMNTPVAQCFDSTESNLYISDTYNCRILKWNVASNNITIVVGGTGCGNALNQFDWSDGLYVDRFDYLYLSDYVNDRVLKFPPNSNSSTYGTIVAGTGTAGAALNELNTPWGIYVDESDNDTLYVVDYANHRVMKWLANATNGTIAAGGHGAGSLEMAEKRNKRNAGGGHFELRWSTVDAIERSVWNPVRHERASVRRRLPEQQDSTIHR</sequence>
<keyword evidence="5" id="KW-1185">Reference proteome</keyword>
<evidence type="ECO:0000313" key="5">
    <source>
        <dbReference type="Proteomes" id="UP000663829"/>
    </source>
</evidence>
<dbReference type="CDD" id="cd05819">
    <property type="entry name" value="NHL"/>
    <property type="match status" value="1"/>
</dbReference>
<dbReference type="InterPro" id="IPR001258">
    <property type="entry name" value="NHL_repeat"/>
</dbReference>
<dbReference type="Proteomes" id="UP000663829">
    <property type="component" value="Unassembled WGS sequence"/>
</dbReference>
<gene>
    <name evidence="3" type="ORF">GPM918_LOCUS24749</name>
    <name evidence="4" type="ORF">SRO942_LOCUS24752</name>
</gene>
<feature type="compositionally biased region" description="Basic residues" evidence="2">
    <location>
        <begin position="1"/>
        <end position="10"/>
    </location>
</feature>
<feature type="region of interest" description="Disordered" evidence="2">
    <location>
        <begin position="1"/>
        <end position="21"/>
    </location>
</feature>
<proteinExistence type="predicted"/>
<comment type="caution">
    <text evidence="3">The sequence shown here is derived from an EMBL/GenBank/DDBJ whole genome shotgun (WGS) entry which is preliminary data.</text>
</comment>
<dbReference type="AlphaFoldDB" id="A0A814XZM1"/>
<dbReference type="PANTHER" id="PTHR24104:SF25">
    <property type="entry name" value="PROTEIN LIN-41"/>
    <property type="match status" value="1"/>
</dbReference>
<keyword evidence="1" id="KW-0677">Repeat</keyword>
<evidence type="ECO:0000313" key="4">
    <source>
        <dbReference type="EMBL" id="CAF3985576.1"/>
    </source>
</evidence>
<protein>
    <recommendedName>
        <fullName evidence="6">NHL repeat-containing protein</fullName>
    </recommendedName>
</protein>
<evidence type="ECO:0008006" key="6">
    <source>
        <dbReference type="Google" id="ProtNLM"/>
    </source>
</evidence>
<dbReference type="OrthoDB" id="10452299at2759"/>
<dbReference type="EMBL" id="CAJOBC010009348">
    <property type="protein sequence ID" value="CAF3985576.1"/>
    <property type="molecule type" value="Genomic_DNA"/>
</dbReference>
<evidence type="ECO:0000256" key="1">
    <source>
        <dbReference type="ARBA" id="ARBA00022737"/>
    </source>
</evidence>
<dbReference type="Gene3D" id="2.120.10.30">
    <property type="entry name" value="TolB, C-terminal domain"/>
    <property type="match status" value="1"/>
</dbReference>
<dbReference type="EMBL" id="CAJNOQ010009345">
    <property type="protein sequence ID" value="CAF1222300.1"/>
    <property type="molecule type" value="Genomic_DNA"/>
</dbReference>
<reference evidence="3" key="1">
    <citation type="submission" date="2021-02" db="EMBL/GenBank/DDBJ databases">
        <authorList>
            <person name="Nowell W R."/>
        </authorList>
    </citation>
    <scope>NUCLEOTIDE SEQUENCE</scope>
</reference>
<dbReference type="InterPro" id="IPR011042">
    <property type="entry name" value="6-blade_b-propeller_TolB-like"/>
</dbReference>
<dbReference type="PANTHER" id="PTHR24104">
    <property type="entry name" value="E3 UBIQUITIN-PROTEIN LIGASE NHLRC1-RELATED"/>
    <property type="match status" value="1"/>
</dbReference>
<dbReference type="Pfam" id="PF01436">
    <property type="entry name" value="NHL"/>
    <property type="match status" value="1"/>
</dbReference>
<accession>A0A814XZM1</accession>
<evidence type="ECO:0000256" key="2">
    <source>
        <dbReference type="SAM" id="MobiDB-lite"/>
    </source>
</evidence>
<dbReference type="SUPFAM" id="SSF101898">
    <property type="entry name" value="NHL repeat"/>
    <property type="match status" value="1"/>
</dbReference>
<dbReference type="InterPro" id="IPR050952">
    <property type="entry name" value="TRIM-NHL_E3_ligases"/>
</dbReference>
<organism evidence="3 5">
    <name type="scientific">Didymodactylos carnosus</name>
    <dbReference type="NCBI Taxonomy" id="1234261"/>
    <lineage>
        <taxon>Eukaryota</taxon>
        <taxon>Metazoa</taxon>
        <taxon>Spiralia</taxon>
        <taxon>Gnathifera</taxon>
        <taxon>Rotifera</taxon>
        <taxon>Eurotatoria</taxon>
        <taxon>Bdelloidea</taxon>
        <taxon>Philodinida</taxon>
        <taxon>Philodinidae</taxon>
        <taxon>Didymodactylos</taxon>
    </lineage>
</organism>
<name>A0A814XZM1_9BILA</name>
<dbReference type="GO" id="GO:0008270">
    <property type="term" value="F:zinc ion binding"/>
    <property type="evidence" value="ECO:0007669"/>
    <property type="project" value="UniProtKB-KW"/>
</dbReference>